<organism evidence="4 5">
    <name type="scientific">Candidatus Nitrospira allomarina</name>
    <dbReference type="NCBI Taxonomy" id="3020900"/>
    <lineage>
        <taxon>Bacteria</taxon>
        <taxon>Pseudomonadati</taxon>
        <taxon>Nitrospirota</taxon>
        <taxon>Nitrospiria</taxon>
        <taxon>Nitrospirales</taxon>
        <taxon>Nitrospiraceae</taxon>
        <taxon>Nitrospira</taxon>
    </lineage>
</organism>
<dbReference type="SUPFAM" id="SSF53649">
    <property type="entry name" value="Alkaline phosphatase-like"/>
    <property type="match status" value="1"/>
</dbReference>
<comment type="similarity">
    <text evidence="1">Belongs to the sulfatase family.</text>
</comment>
<evidence type="ECO:0000313" key="5">
    <source>
        <dbReference type="Proteomes" id="UP001302719"/>
    </source>
</evidence>
<feature type="domain" description="Sulfatase N-terminal" evidence="3">
    <location>
        <begin position="185"/>
        <end position="531"/>
    </location>
</feature>
<gene>
    <name evidence="4" type="ORF">PP769_09085</name>
</gene>
<feature type="transmembrane region" description="Helical" evidence="2">
    <location>
        <begin position="56"/>
        <end position="78"/>
    </location>
</feature>
<dbReference type="Proteomes" id="UP001302719">
    <property type="component" value="Chromosome"/>
</dbReference>
<dbReference type="InterPro" id="IPR050738">
    <property type="entry name" value="Sulfatase"/>
</dbReference>
<dbReference type="Pfam" id="PF00884">
    <property type="entry name" value="Sulfatase"/>
    <property type="match status" value="1"/>
</dbReference>
<dbReference type="Gene3D" id="3.40.720.10">
    <property type="entry name" value="Alkaline Phosphatase, subunit A"/>
    <property type="match status" value="2"/>
</dbReference>
<evidence type="ECO:0000259" key="3">
    <source>
        <dbReference type="Pfam" id="PF00884"/>
    </source>
</evidence>
<keyword evidence="5" id="KW-1185">Reference proteome</keyword>
<reference evidence="4 5" key="1">
    <citation type="submission" date="2023-01" db="EMBL/GenBank/DDBJ databases">
        <title>Cultivation and genomic characterization of new, ubiquitous marine nitrite-oxidizing bacteria from the Nitrospirales.</title>
        <authorList>
            <person name="Mueller A.J."/>
            <person name="Daebeler A."/>
            <person name="Herbold C.W."/>
            <person name="Kirkegaard R.H."/>
            <person name="Daims H."/>
        </authorList>
    </citation>
    <scope>NUCLEOTIDE SEQUENCE [LARGE SCALE GENOMIC DNA]</scope>
    <source>
        <strain evidence="4 5">VA</strain>
    </source>
</reference>
<dbReference type="AlphaFoldDB" id="A0AA96GGI7"/>
<evidence type="ECO:0000256" key="2">
    <source>
        <dbReference type="SAM" id="Phobius"/>
    </source>
</evidence>
<dbReference type="InterPro" id="IPR000917">
    <property type="entry name" value="Sulfatase_N"/>
</dbReference>
<feature type="transmembrane region" description="Helical" evidence="2">
    <location>
        <begin position="85"/>
        <end position="103"/>
    </location>
</feature>
<evidence type="ECO:0000313" key="4">
    <source>
        <dbReference type="EMBL" id="WNM59890.1"/>
    </source>
</evidence>
<sequence>MTTSSDELNITGIRMVLVEFLHLFALVGFAVAQPLYDLLGQNPEFFVSYKAGPELIIGMVFVLSLGMASGLVLLELAALSVGRRVWNSLHLVFVFGLAFLTVLPPVQRLEDGSDFLIVGFALLIGFLFSVLYVRWQAVRLFLTVLSPVVVAFPLWFLLFTPVGRLVMPEAIKAQADIEINNPVPVVLIVLDEFNITALLDAEGRIDPVRFPNFAALAAQSYWFPNAVATYVETAAAVSGILTGRQPRAGVRLNPTATDHPQNLFTLLGDRYALNVVESLTSLCPHTLCKEEDGDAGSSIRYKSFFADLAVIYLHIIAPPQIGKQLPPLHAQWTGFGEELLKNGILGQNESDIHLDLVTGGKKSRESQITSFLSQIKQTSSPVLHFLHVILPHTKYEYLASGQQYLNKERFIPVGWIDGPGWGGRWIGKESLILTAYHQYLQQIGYVDQFLGKLRSSLERAELFDKALIIVTADHGVSFQRGLSMREVQKGNESDILKVPMFVKLPGQREGTIRERLVSGIDVLPTIADLLDFKIPREIDGYSMLDNEIPPRDEIDFLGVGKIKSQDLNGFPRLKWQVDHFGEHTALDRLVPKGPASKLIGQELGDLDISHSTSLKYINESPHQFGQGNLEKRVIPALFSGQIIGTSRRNIPIAISLNERIWATTQASLWAGKRNYFSVLFPPSAFRSGENQVRVFLIGDHDTQLTPIPLASQGTLSDEQTIIRLKHEVSGQSKLVFSGEREIFIDVGEKHLTGNLDRVLLSGESIVVEGWAADLEKNQPAEEVFIFTNGKLTASTEVGISRQDVVEAHQQKALFHSGFRIKIPIDVLKPYPSDIKLIVASLSNRAWEFSFSPKQMDFIRSTLEQEDFSQ</sequence>
<feature type="transmembrane region" description="Helical" evidence="2">
    <location>
        <begin position="115"/>
        <end position="133"/>
    </location>
</feature>
<dbReference type="PANTHER" id="PTHR42693:SF33">
    <property type="entry name" value="ARYLSULFATASE"/>
    <property type="match status" value="1"/>
</dbReference>
<feature type="transmembrane region" description="Helical" evidence="2">
    <location>
        <begin position="12"/>
        <end position="36"/>
    </location>
</feature>
<evidence type="ECO:0000256" key="1">
    <source>
        <dbReference type="ARBA" id="ARBA00008779"/>
    </source>
</evidence>
<dbReference type="RefSeq" id="WP_312646777.1">
    <property type="nucleotide sequence ID" value="NZ_CP116967.1"/>
</dbReference>
<dbReference type="EMBL" id="CP116967">
    <property type="protein sequence ID" value="WNM59890.1"/>
    <property type="molecule type" value="Genomic_DNA"/>
</dbReference>
<keyword evidence="2" id="KW-0812">Transmembrane</keyword>
<accession>A0AA96GGI7</accession>
<keyword evidence="2" id="KW-1133">Transmembrane helix</keyword>
<name>A0AA96GGI7_9BACT</name>
<feature type="transmembrane region" description="Helical" evidence="2">
    <location>
        <begin position="140"/>
        <end position="159"/>
    </location>
</feature>
<keyword evidence="2" id="KW-0472">Membrane</keyword>
<dbReference type="KEGG" id="nall:PP769_09085"/>
<dbReference type="PANTHER" id="PTHR42693">
    <property type="entry name" value="ARYLSULFATASE FAMILY MEMBER"/>
    <property type="match status" value="1"/>
</dbReference>
<dbReference type="GO" id="GO:0004065">
    <property type="term" value="F:arylsulfatase activity"/>
    <property type="evidence" value="ECO:0007669"/>
    <property type="project" value="TreeGrafter"/>
</dbReference>
<proteinExistence type="inferred from homology"/>
<protein>
    <submittedName>
        <fullName evidence="4">Sulfatase-like hydrolase/transferase</fullName>
    </submittedName>
</protein>
<dbReference type="InterPro" id="IPR017850">
    <property type="entry name" value="Alkaline_phosphatase_core_sf"/>
</dbReference>